<keyword evidence="5" id="KW-0811">Translocation</keyword>
<dbReference type="Proteomes" id="UP000009022">
    <property type="component" value="Unassembled WGS sequence"/>
</dbReference>
<reference evidence="6 7" key="1">
    <citation type="journal article" date="2008" name="Nature">
        <title>The Trichoplax genome and the nature of placozoans.</title>
        <authorList>
            <person name="Srivastava M."/>
            <person name="Begovic E."/>
            <person name="Chapman J."/>
            <person name="Putnam N.H."/>
            <person name="Hellsten U."/>
            <person name="Kawashima T."/>
            <person name="Kuo A."/>
            <person name="Mitros T."/>
            <person name="Salamov A."/>
            <person name="Carpenter M.L."/>
            <person name="Signorovitch A.Y."/>
            <person name="Moreno M.A."/>
            <person name="Kamm K."/>
            <person name="Grimwood J."/>
            <person name="Schmutz J."/>
            <person name="Shapiro H."/>
            <person name="Grigoriev I.V."/>
            <person name="Buss L.W."/>
            <person name="Schierwater B."/>
            <person name="Dellaporta S.L."/>
            <person name="Rokhsar D.S."/>
        </authorList>
    </citation>
    <scope>NUCLEOTIDE SEQUENCE [LARGE SCALE GENOMIC DNA]</scope>
    <source>
        <strain evidence="6 7">Grell-BS-1999</strain>
    </source>
</reference>
<dbReference type="HOGENOM" id="CLU_011846_1_0_1"/>
<keyword evidence="3 5" id="KW-0906">Nuclear pore complex</keyword>
<dbReference type="PhylomeDB" id="B3RJ10"/>
<evidence type="ECO:0000256" key="1">
    <source>
        <dbReference type="ARBA" id="ARBA00004567"/>
    </source>
</evidence>
<keyword evidence="5" id="KW-0472">Membrane</keyword>
<evidence type="ECO:0000313" key="7">
    <source>
        <dbReference type="Proteomes" id="UP000009022"/>
    </source>
</evidence>
<dbReference type="InterPro" id="IPR007231">
    <property type="entry name" value="Nucleoporin_int_Nup93/Nic96"/>
</dbReference>
<dbReference type="AlphaFoldDB" id="B3RJ10"/>
<dbReference type="InParanoid" id="B3RJ10"/>
<gene>
    <name evidence="6" type="ORF">TRIADDRAFT_49781</name>
</gene>
<dbReference type="eggNOG" id="KOG2168">
    <property type="taxonomic scope" value="Eukaryota"/>
</dbReference>
<dbReference type="CTD" id="6749458"/>
<name>B3RJ10_TRIAD</name>
<keyword evidence="5" id="KW-0509">mRNA transport</keyword>
<proteinExistence type="inferred from homology"/>
<organism evidence="6 7">
    <name type="scientific">Trichoplax adhaerens</name>
    <name type="common">Trichoplax reptans</name>
    <dbReference type="NCBI Taxonomy" id="10228"/>
    <lineage>
        <taxon>Eukaryota</taxon>
        <taxon>Metazoa</taxon>
        <taxon>Placozoa</taxon>
        <taxon>Uniplacotomia</taxon>
        <taxon>Trichoplacea</taxon>
        <taxon>Trichoplacidae</taxon>
        <taxon>Trichoplax</taxon>
    </lineage>
</organism>
<evidence type="ECO:0000256" key="3">
    <source>
        <dbReference type="ARBA" id="ARBA00023132"/>
    </source>
</evidence>
<dbReference type="GO" id="GO:0006606">
    <property type="term" value="P:protein import into nucleus"/>
    <property type="evidence" value="ECO:0000318"/>
    <property type="project" value="GO_Central"/>
</dbReference>
<evidence type="ECO:0000313" key="6">
    <source>
        <dbReference type="EMBL" id="EDV29782.1"/>
    </source>
</evidence>
<protein>
    <recommendedName>
        <fullName evidence="5">Nuclear pore protein</fullName>
    </recommendedName>
</protein>
<dbReference type="GeneID" id="6749458"/>
<keyword evidence="7" id="KW-1185">Reference proteome</keyword>
<dbReference type="EMBL" id="DS985241">
    <property type="protein sequence ID" value="EDV29782.1"/>
    <property type="molecule type" value="Genomic_DNA"/>
</dbReference>
<dbReference type="GO" id="GO:0016973">
    <property type="term" value="P:poly(A)+ mRNA export from nucleus"/>
    <property type="evidence" value="ECO:0000318"/>
    <property type="project" value="GO_Central"/>
</dbReference>
<evidence type="ECO:0000256" key="2">
    <source>
        <dbReference type="ARBA" id="ARBA00010186"/>
    </source>
</evidence>
<sequence>MASNTNAVTFDELVQHAEQLNADIEHGLELPRVERSLLQISETVQKLKSKTIHATGEMKDVKAKASMLLGSNGVDLTDLDQDVDILATSANLHPLEPISDSDIQGFIRNERENAMLSAIEEARRNTMEMAEQHQWQYMVTEWEKEKVKILNHLIGSGEDIAVTDDNDGPSSVAIIEKQGVMDAIELSYAREIYIRNERLINGEQVNLIQALREAASREADANIVDIWDLIYEIADIEITEVIDPLALRYEAESQMLFINKARNCLERRYLDYVKKTIYGNLHQAKLGGVPSTYHTVKSFLNITMPNSVLNLEDGLVDDKPVWAMIYYCIRCGDLKAMLNAADLQYLGEITNYLEEFANSPNHSISAPSATKVQLMYKRSEGHSSDPFKRFELFTVLWEVVTRLIVTLKLQLKQKIIFGLRHGITISNTPNEDNSQSQEVFTLPQLQTLLIDHYGESHFNAYQQPLLYFRVLLLTMQFEAAIEFLFRIARYRTHSIHFAISLYEAHILSLSKSSQSQLLEPSDPQPSRRLNFCRLIMSYIRKFEGTNTREALQYLYLLKGIKNPQGEDVFESSLSELALETREFDMLLGSLNSDGSKKLGCIDKFYISGAKAVIEKVAVESEKKGLFEEAIKLYDLAKNHEKVLEILNRLLSQVVPKSNDSDNTRSRLQDLAVSIAQRFKSLGHFASRVRLKALYILLDVMLFFDLFHGHNYEQALDVVKKIGILPLEIDDTVEQKVASFKQIADEIKRNIPQVLLATMNILYAQYESIRPGSIQNPLLTSRANDGGRDMHVKEIRRQARTLITFAGMISYRIPGDTNSRLVQIELLMN</sequence>
<dbReference type="KEGG" id="tad:TRIADDRAFT_49781"/>
<dbReference type="GO" id="GO:0005643">
    <property type="term" value="C:nuclear pore"/>
    <property type="evidence" value="ECO:0000318"/>
    <property type="project" value="GO_Central"/>
</dbReference>
<dbReference type="Pfam" id="PF04097">
    <property type="entry name" value="Nic96"/>
    <property type="match status" value="1"/>
</dbReference>
<dbReference type="OMA" id="RPHAVHM"/>
<dbReference type="STRING" id="10228.B3RJ10"/>
<dbReference type="OrthoDB" id="1918363at2759"/>
<keyword evidence="5" id="KW-0813">Transport</keyword>
<accession>B3RJ10</accession>
<dbReference type="GO" id="GO:0017056">
    <property type="term" value="F:structural constituent of nuclear pore"/>
    <property type="evidence" value="ECO:0000318"/>
    <property type="project" value="GO_Central"/>
</dbReference>
<evidence type="ECO:0000256" key="5">
    <source>
        <dbReference type="RuleBase" id="RU364035"/>
    </source>
</evidence>
<comment type="subcellular location">
    <subcellularLocation>
        <location evidence="1 5">Nucleus</location>
        <location evidence="1 5">Nuclear pore complex</location>
    </subcellularLocation>
</comment>
<evidence type="ECO:0000256" key="4">
    <source>
        <dbReference type="ARBA" id="ARBA00023242"/>
    </source>
</evidence>
<keyword evidence="4 5" id="KW-0539">Nucleus</keyword>
<dbReference type="RefSeq" id="XP_002108984.1">
    <property type="nucleotide sequence ID" value="XM_002108948.1"/>
</dbReference>
<dbReference type="FunCoup" id="B3RJ10">
    <property type="interactions" value="2639"/>
</dbReference>
<comment type="similarity">
    <text evidence="2 5">Belongs to the nucleoporin interacting component (NIC) family.</text>
</comment>
<dbReference type="PANTHER" id="PTHR11225:SF4">
    <property type="entry name" value="NUCLEAR PORE COMPLEX PROTEIN NUP93"/>
    <property type="match status" value="1"/>
</dbReference>
<dbReference type="PANTHER" id="PTHR11225">
    <property type="entry name" value="NUCLEAR PORE COMPLEX PROTEIN NUP93 NUCLEOPORIN NUP93 DEAD EYE PROTEIN"/>
    <property type="match status" value="1"/>
</dbReference>
<keyword evidence="5" id="KW-0653">Protein transport</keyword>